<keyword evidence="5" id="KW-1185">Reference proteome</keyword>
<dbReference type="Pfam" id="PF14289">
    <property type="entry name" value="DUF4369"/>
    <property type="match status" value="1"/>
</dbReference>
<evidence type="ECO:0000313" key="5">
    <source>
        <dbReference type="Proteomes" id="UP000056252"/>
    </source>
</evidence>
<keyword evidence="1" id="KW-0732">Signal</keyword>
<dbReference type="AlphaFoldDB" id="A0A0S2KN26"/>
<feature type="domain" description="DUF4369" evidence="3">
    <location>
        <begin position="31"/>
        <end position="121"/>
    </location>
</feature>
<feature type="domain" description="Thioredoxin-like fold" evidence="2">
    <location>
        <begin position="284"/>
        <end position="373"/>
    </location>
</feature>
<dbReference type="InterPro" id="IPR036249">
    <property type="entry name" value="Thioredoxin-like_sf"/>
</dbReference>
<sequence>MRMKKTFTRVFSMALFVVAILNFTACNKQKFNVNGTISEAKDSILYFENMSLNGPEVVDSVRLNADGVFHFSANATGSPEFYRLRIAGQIINVAADSTENITIKAAFPTMSDGYEVSGSEECSKIKELALMQMRLQTQIDAIAKSPDLGVDAVEDSVAKVLDVYKNNVKLNYIFKQPMKAYAYFALFQTVVLGDANVLIFNPRSSSADVKVFAAVATSWDTYYPQSLRGENLHNIAIAGMKNVRIIHNEAAQSIDADKVDVSGLIDIALRDNKGRLRRLKELKGRVVMLDFHLFAGEGSLKRIMMLRDLYNKYHAMGFEIYQVSVDPDEHFWKQQTAALPWISVRDEAGVRSSNLVSYNVQSLPTFFLIDRNNVLQKRDAQIKDLDATLRAMLK</sequence>
<evidence type="ECO:0000256" key="1">
    <source>
        <dbReference type="SAM" id="SignalP"/>
    </source>
</evidence>
<proteinExistence type="predicted"/>
<feature type="chain" id="PRO_5006601941" evidence="1">
    <location>
        <begin position="26"/>
        <end position="394"/>
    </location>
</feature>
<dbReference type="KEGG" id="peo:AS203_10950"/>
<gene>
    <name evidence="4" type="ORF">AS203_10950</name>
</gene>
<organism evidence="4 5">
    <name type="scientific">Hoylesella enoeca</name>
    <dbReference type="NCBI Taxonomy" id="76123"/>
    <lineage>
        <taxon>Bacteria</taxon>
        <taxon>Pseudomonadati</taxon>
        <taxon>Bacteroidota</taxon>
        <taxon>Bacteroidia</taxon>
        <taxon>Bacteroidales</taxon>
        <taxon>Prevotellaceae</taxon>
        <taxon>Hoylesella</taxon>
    </lineage>
</organism>
<evidence type="ECO:0000259" key="2">
    <source>
        <dbReference type="Pfam" id="PF13905"/>
    </source>
</evidence>
<name>A0A0S2KN26_9BACT</name>
<evidence type="ECO:0000313" key="4">
    <source>
        <dbReference type="EMBL" id="ALO49534.1"/>
    </source>
</evidence>
<protein>
    <submittedName>
        <fullName evidence="4">Peroxiredoxin</fullName>
    </submittedName>
</protein>
<dbReference type="Pfam" id="PF13905">
    <property type="entry name" value="Thioredoxin_8"/>
    <property type="match status" value="1"/>
</dbReference>
<dbReference type="eggNOG" id="COG1225">
    <property type="taxonomic scope" value="Bacteria"/>
</dbReference>
<accession>A0A0S2KN26</accession>
<dbReference type="RefSeq" id="WP_025065597.1">
    <property type="nucleotide sequence ID" value="NZ_CP013195.1"/>
</dbReference>
<dbReference type="OrthoDB" id="6399635at2"/>
<dbReference type="STRING" id="76123.AS203_10950"/>
<dbReference type="Gene3D" id="3.40.30.10">
    <property type="entry name" value="Glutaredoxin"/>
    <property type="match status" value="1"/>
</dbReference>
<feature type="signal peptide" evidence="1">
    <location>
        <begin position="1"/>
        <end position="25"/>
    </location>
</feature>
<dbReference type="InterPro" id="IPR012336">
    <property type="entry name" value="Thioredoxin-like_fold"/>
</dbReference>
<reference evidence="5" key="1">
    <citation type="submission" date="2015-11" db="EMBL/GenBank/DDBJ databases">
        <authorList>
            <person name="Holder M.E."/>
            <person name="Ajami N.J."/>
            <person name="Petrosino J.F."/>
        </authorList>
    </citation>
    <scope>NUCLEOTIDE SEQUENCE [LARGE SCALE GENOMIC DNA]</scope>
    <source>
        <strain evidence="5">F0113</strain>
    </source>
</reference>
<dbReference type="EMBL" id="CP013195">
    <property type="protein sequence ID" value="ALO49534.1"/>
    <property type="molecule type" value="Genomic_DNA"/>
</dbReference>
<dbReference type="Proteomes" id="UP000056252">
    <property type="component" value="Chromosome"/>
</dbReference>
<evidence type="ECO:0000259" key="3">
    <source>
        <dbReference type="Pfam" id="PF14289"/>
    </source>
</evidence>
<dbReference type="SUPFAM" id="SSF52833">
    <property type="entry name" value="Thioredoxin-like"/>
    <property type="match status" value="1"/>
</dbReference>
<dbReference type="InterPro" id="IPR025380">
    <property type="entry name" value="DUF4369"/>
</dbReference>